<evidence type="ECO:0000313" key="1">
    <source>
        <dbReference type="EMBL" id="CEH19309.1"/>
    </source>
</evidence>
<protein>
    <submittedName>
        <fullName evidence="1">Uncharacterized protein</fullName>
    </submittedName>
</protein>
<keyword evidence="2" id="KW-1185">Reference proteome</keyword>
<dbReference type="AlphaFoldDB" id="A0A0P1BSU6"/>
<organism evidence="1 2">
    <name type="scientific">Ceraceosorus bombacis</name>
    <dbReference type="NCBI Taxonomy" id="401625"/>
    <lineage>
        <taxon>Eukaryota</taxon>
        <taxon>Fungi</taxon>
        <taxon>Dikarya</taxon>
        <taxon>Basidiomycota</taxon>
        <taxon>Ustilaginomycotina</taxon>
        <taxon>Exobasidiomycetes</taxon>
        <taxon>Ceraceosorales</taxon>
        <taxon>Ceraceosoraceae</taxon>
        <taxon>Ceraceosorus</taxon>
    </lineage>
</organism>
<name>A0A0P1BSU6_9BASI</name>
<reference evidence="1 2" key="1">
    <citation type="submission" date="2014-09" db="EMBL/GenBank/DDBJ databases">
        <authorList>
            <person name="Magalhaes I.L.F."/>
            <person name="Oliveira U."/>
            <person name="Santos F.R."/>
            <person name="Vidigal T.H.D.A."/>
            <person name="Brescovit A.D."/>
            <person name="Santos A.J."/>
        </authorList>
    </citation>
    <scope>NUCLEOTIDE SEQUENCE [LARGE SCALE GENOMIC DNA]</scope>
</reference>
<evidence type="ECO:0000313" key="2">
    <source>
        <dbReference type="Proteomes" id="UP000054845"/>
    </source>
</evidence>
<dbReference type="Proteomes" id="UP000054845">
    <property type="component" value="Unassembled WGS sequence"/>
</dbReference>
<sequence length="51" mass="5473">MHGRGVARHATRPSSIAASACRSVVPARKKISWAAGPRGSSMPVHIYYIAR</sequence>
<dbReference type="EMBL" id="CCYA01000389">
    <property type="protein sequence ID" value="CEH19309.1"/>
    <property type="molecule type" value="Genomic_DNA"/>
</dbReference>
<accession>A0A0P1BSU6</accession>
<proteinExistence type="predicted"/>